<keyword evidence="8" id="KW-0464">Manganese</keyword>
<dbReference type="GO" id="GO:0004674">
    <property type="term" value="F:protein serine/threonine kinase activity"/>
    <property type="evidence" value="ECO:0007669"/>
    <property type="project" value="UniProtKB-KW"/>
</dbReference>
<evidence type="ECO:0000256" key="4">
    <source>
        <dbReference type="ARBA" id="ARBA00023157"/>
    </source>
</evidence>
<dbReference type="STRING" id="307972.A0A2G8JN39"/>
<dbReference type="InterPro" id="IPR024869">
    <property type="entry name" value="FAM20"/>
</dbReference>
<dbReference type="GO" id="GO:0005794">
    <property type="term" value="C:Golgi apparatus"/>
    <property type="evidence" value="ECO:0007669"/>
    <property type="project" value="UniProtKB-SubCell"/>
</dbReference>
<comment type="subcellular location">
    <subcellularLocation>
        <location evidence="1">Golgi apparatus</location>
    </subcellularLocation>
</comment>
<evidence type="ECO:0000256" key="2">
    <source>
        <dbReference type="ARBA" id="ARBA00006557"/>
    </source>
</evidence>
<evidence type="ECO:0000256" key="1">
    <source>
        <dbReference type="ARBA" id="ARBA00004555"/>
    </source>
</evidence>
<dbReference type="InterPro" id="IPR009581">
    <property type="entry name" value="FAM20_C"/>
</dbReference>
<sequence length="202" mass="23516">MTFKAITRLLNGNLSFLILTLRWEKDPSYCKRVVMKQHPFNSGRRLLDLIDLAIFDFLAGNLDRHSYNTFQLFGNFSAILHLDHGRGFGKYKTDCMSCLVPLTQCCIIRKSTYERLLILQKNEYKLGDVMRESLSTDLIAPVLYEPHYDALNRRLDIIIKHVNKCLSTADSPEDVLKAEPRIEDYHESEFLKSTSKDEEFDF</sequence>
<feature type="binding site" evidence="8">
    <location>
        <position position="83"/>
    </location>
    <ligand>
        <name>Mn(2+)</name>
        <dbReference type="ChEBI" id="CHEBI:29035"/>
    </ligand>
</feature>
<protein>
    <submittedName>
        <fullName evidence="10">Putative extracellular serine/threonine protein kinase FAM20C</fullName>
    </submittedName>
</protein>
<evidence type="ECO:0000256" key="8">
    <source>
        <dbReference type="PIRSR" id="PIRSR624869-3"/>
    </source>
</evidence>
<dbReference type="PANTHER" id="PTHR12450">
    <property type="entry name" value="DENTIN MATRIX PROTEIN 4 PROTEIN FAM20"/>
    <property type="match status" value="1"/>
</dbReference>
<keyword evidence="7" id="KW-0547">Nucleotide-binding</keyword>
<keyword evidence="5" id="KW-0325">Glycoprotein</keyword>
<dbReference type="Proteomes" id="UP000230750">
    <property type="component" value="Unassembled WGS sequence"/>
</dbReference>
<feature type="domain" description="FAM20 C-terminal" evidence="9">
    <location>
        <begin position="22"/>
        <end position="170"/>
    </location>
</feature>
<keyword evidence="3" id="KW-0333">Golgi apparatus</keyword>
<evidence type="ECO:0000256" key="3">
    <source>
        <dbReference type="ARBA" id="ARBA00023034"/>
    </source>
</evidence>
<evidence type="ECO:0000313" key="11">
    <source>
        <dbReference type="Proteomes" id="UP000230750"/>
    </source>
</evidence>
<comment type="similarity">
    <text evidence="2">Belongs to the FAM20 family.</text>
</comment>
<accession>A0A2G8JN39</accession>
<keyword evidence="11" id="KW-1185">Reference proteome</keyword>
<evidence type="ECO:0000259" key="9">
    <source>
        <dbReference type="Pfam" id="PF06702"/>
    </source>
</evidence>
<dbReference type="AlphaFoldDB" id="A0A2G8JN39"/>
<dbReference type="OrthoDB" id="8583677at2759"/>
<keyword evidence="10" id="KW-0418">Kinase</keyword>
<dbReference type="Pfam" id="PF06702">
    <property type="entry name" value="Fam20C"/>
    <property type="match status" value="1"/>
</dbReference>
<reference evidence="10 11" key="1">
    <citation type="journal article" date="2017" name="PLoS Biol.">
        <title>The sea cucumber genome provides insights into morphological evolution and visceral regeneration.</title>
        <authorList>
            <person name="Zhang X."/>
            <person name="Sun L."/>
            <person name="Yuan J."/>
            <person name="Sun Y."/>
            <person name="Gao Y."/>
            <person name="Zhang L."/>
            <person name="Li S."/>
            <person name="Dai H."/>
            <person name="Hamel J.F."/>
            <person name="Liu C."/>
            <person name="Yu Y."/>
            <person name="Liu S."/>
            <person name="Lin W."/>
            <person name="Guo K."/>
            <person name="Jin S."/>
            <person name="Xu P."/>
            <person name="Storey K.B."/>
            <person name="Huan P."/>
            <person name="Zhang T."/>
            <person name="Zhou Y."/>
            <person name="Zhang J."/>
            <person name="Lin C."/>
            <person name="Li X."/>
            <person name="Xing L."/>
            <person name="Huo D."/>
            <person name="Sun M."/>
            <person name="Wang L."/>
            <person name="Mercier A."/>
            <person name="Li F."/>
            <person name="Yang H."/>
            <person name="Xiang J."/>
        </authorList>
    </citation>
    <scope>NUCLEOTIDE SEQUENCE [LARGE SCALE GENOMIC DNA]</scope>
    <source>
        <strain evidence="10">Shaxun</strain>
        <tissue evidence="10">Muscle</tissue>
    </source>
</reference>
<dbReference type="PANTHER" id="PTHR12450:SF22">
    <property type="entry name" value="EXTRACELLULAR SERINE_THREONINE PROTEIN CG31145"/>
    <property type="match status" value="1"/>
</dbReference>
<feature type="active site" evidence="6">
    <location>
        <position position="63"/>
    </location>
</feature>
<organism evidence="10 11">
    <name type="scientific">Stichopus japonicus</name>
    <name type="common">Sea cucumber</name>
    <dbReference type="NCBI Taxonomy" id="307972"/>
    <lineage>
        <taxon>Eukaryota</taxon>
        <taxon>Metazoa</taxon>
        <taxon>Echinodermata</taxon>
        <taxon>Eleutherozoa</taxon>
        <taxon>Echinozoa</taxon>
        <taxon>Holothuroidea</taxon>
        <taxon>Aspidochirotacea</taxon>
        <taxon>Aspidochirotida</taxon>
        <taxon>Stichopodidae</taxon>
        <taxon>Apostichopus</taxon>
    </lineage>
</organism>
<evidence type="ECO:0000256" key="7">
    <source>
        <dbReference type="PIRSR" id="PIRSR624869-2"/>
    </source>
</evidence>
<feature type="binding site" evidence="7">
    <location>
        <position position="83"/>
    </location>
    <ligand>
        <name>ATP</name>
        <dbReference type="ChEBI" id="CHEBI:30616"/>
    </ligand>
</feature>
<keyword evidence="7" id="KW-0067">ATP-binding</keyword>
<proteinExistence type="inferred from homology"/>
<comment type="cofactor">
    <cofactor evidence="8">
        <name>Mn(2+)</name>
        <dbReference type="ChEBI" id="CHEBI:29035"/>
    </cofactor>
</comment>
<dbReference type="GO" id="GO:0005524">
    <property type="term" value="F:ATP binding"/>
    <property type="evidence" value="ECO:0007669"/>
    <property type="project" value="UniProtKB-KW"/>
</dbReference>
<evidence type="ECO:0000256" key="6">
    <source>
        <dbReference type="PIRSR" id="PIRSR624869-1"/>
    </source>
</evidence>
<keyword evidence="4" id="KW-1015">Disulfide bond</keyword>
<gene>
    <name evidence="10" type="ORF">BSL78_25978</name>
</gene>
<comment type="caution">
    <text evidence="10">The sequence shown here is derived from an EMBL/GenBank/DDBJ whole genome shotgun (WGS) entry which is preliminary data.</text>
</comment>
<keyword evidence="10" id="KW-0808">Transferase</keyword>
<evidence type="ECO:0000256" key="5">
    <source>
        <dbReference type="ARBA" id="ARBA00023180"/>
    </source>
</evidence>
<dbReference type="EMBL" id="MRZV01001541">
    <property type="protein sequence ID" value="PIK37186.1"/>
    <property type="molecule type" value="Genomic_DNA"/>
</dbReference>
<keyword evidence="8" id="KW-0479">Metal-binding</keyword>
<keyword evidence="10" id="KW-0723">Serine/threonine-protein kinase</keyword>
<dbReference type="GO" id="GO:0046872">
    <property type="term" value="F:metal ion binding"/>
    <property type="evidence" value="ECO:0007669"/>
    <property type="project" value="UniProtKB-KW"/>
</dbReference>
<name>A0A2G8JN39_STIJA</name>
<evidence type="ECO:0000313" key="10">
    <source>
        <dbReference type="EMBL" id="PIK37186.1"/>
    </source>
</evidence>